<dbReference type="PANTHER" id="PTHR47292">
    <property type="entry name" value="TRANSCRIPTION ELONGATION FACTOR (TFIIS) FAMILY PROTEIN-RELATED"/>
    <property type="match status" value="1"/>
</dbReference>
<feature type="region of interest" description="Disordered" evidence="2">
    <location>
        <begin position="733"/>
        <end position="755"/>
    </location>
</feature>
<feature type="region of interest" description="Disordered" evidence="2">
    <location>
        <begin position="315"/>
        <end position="364"/>
    </location>
</feature>
<dbReference type="AlphaFoldDB" id="A0A835ISC6"/>
<keyword evidence="1" id="KW-0539">Nucleus</keyword>
<comment type="caution">
    <text evidence="4">The sequence shown here is derived from an EMBL/GenBank/DDBJ whole genome shotgun (WGS) entry which is preliminary data.</text>
</comment>
<dbReference type="SUPFAM" id="SSF47676">
    <property type="entry name" value="Conserved domain common to transcription factors TFIIS, elongin A, CRSP70"/>
    <property type="match status" value="1"/>
</dbReference>
<dbReference type="PROSITE" id="PS51319">
    <property type="entry name" value="TFIIS_N"/>
    <property type="match status" value="1"/>
</dbReference>
<dbReference type="Gene3D" id="1.20.930.10">
    <property type="entry name" value="Conserved domain common to transcription factors TFIIS, elongin A, CRSP70"/>
    <property type="match status" value="1"/>
</dbReference>
<feature type="region of interest" description="Disordered" evidence="2">
    <location>
        <begin position="188"/>
        <end position="223"/>
    </location>
</feature>
<comment type="subcellular location">
    <subcellularLocation>
        <location evidence="1">Nucleus</location>
    </subcellularLocation>
</comment>
<accession>A0A835ISC6</accession>
<dbReference type="InterPro" id="IPR035441">
    <property type="entry name" value="TFIIS/LEDGF_dom_sf"/>
</dbReference>
<feature type="region of interest" description="Disordered" evidence="2">
    <location>
        <begin position="767"/>
        <end position="840"/>
    </location>
</feature>
<evidence type="ECO:0000256" key="1">
    <source>
        <dbReference type="PROSITE-ProRule" id="PRU00649"/>
    </source>
</evidence>
<protein>
    <recommendedName>
        <fullName evidence="3">TFIIS N-terminal domain-containing protein</fullName>
    </recommendedName>
</protein>
<dbReference type="OrthoDB" id="1595674at2759"/>
<organism evidence="4 5">
    <name type="scientific">Coptis chinensis</name>
    <dbReference type="NCBI Taxonomy" id="261450"/>
    <lineage>
        <taxon>Eukaryota</taxon>
        <taxon>Viridiplantae</taxon>
        <taxon>Streptophyta</taxon>
        <taxon>Embryophyta</taxon>
        <taxon>Tracheophyta</taxon>
        <taxon>Spermatophyta</taxon>
        <taxon>Magnoliopsida</taxon>
        <taxon>Ranunculales</taxon>
        <taxon>Ranunculaceae</taxon>
        <taxon>Coptidoideae</taxon>
        <taxon>Coptis</taxon>
    </lineage>
</organism>
<dbReference type="GO" id="GO:0005634">
    <property type="term" value="C:nucleus"/>
    <property type="evidence" value="ECO:0007669"/>
    <property type="project" value="UniProtKB-SubCell"/>
</dbReference>
<feature type="region of interest" description="Disordered" evidence="2">
    <location>
        <begin position="1025"/>
        <end position="1045"/>
    </location>
</feature>
<feature type="region of interest" description="Disordered" evidence="2">
    <location>
        <begin position="530"/>
        <end position="570"/>
    </location>
</feature>
<keyword evidence="5" id="KW-1185">Reference proteome</keyword>
<feature type="compositionally biased region" description="Basic and acidic residues" evidence="2">
    <location>
        <begin position="210"/>
        <end position="219"/>
    </location>
</feature>
<reference evidence="4 5" key="1">
    <citation type="submission" date="2020-10" db="EMBL/GenBank/DDBJ databases">
        <title>The Coptis chinensis genome and diversification of protoberbering-type alkaloids.</title>
        <authorList>
            <person name="Wang B."/>
            <person name="Shu S."/>
            <person name="Song C."/>
            <person name="Liu Y."/>
        </authorList>
    </citation>
    <scope>NUCLEOTIDE SEQUENCE [LARGE SCALE GENOMIC DNA]</scope>
    <source>
        <strain evidence="4">HL-2020</strain>
        <tissue evidence="4">Leaf</tissue>
    </source>
</reference>
<evidence type="ECO:0000313" key="4">
    <source>
        <dbReference type="EMBL" id="KAF9622791.1"/>
    </source>
</evidence>
<evidence type="ECO:0000256" key="2">
    <source>
        <dbReference type="SAM" id="MobiDB-lite"/>
    </source>
</evidence>
<dbReference type="PANTHER" id="PTHR47292:SF1">
    <property type="entry name" value="TRANSCRIPTION ELONGATION FACTOR (TFIIS) FAMILY PROTEIN"/>
    <property type="match status" value="1"/>
</dbReference>
<feature type="domain" description="TFIIS N-terminal" evidence="3">
    <location>
        <begin position="80"/>
        <end position="154"/>
    </location>
</feature>
<feature type="compositionally biased region" description="Low complexity" evidence="2">
    <location>
        <begin position="334"/>
        <end position="350"/>
    </location>
</feature>
<dbReference type="Pfam" id="PF08711">
    <property type="entry name" value="Med26"/>
    <property type="match status" value="1"/>
</dbReference>
<evidence type="ECO:0000313" key="5">
    <source>
        <dbReference type="Proteomes" id="UP000631114"/>
    </source>
</evidence>
<feature type="region of interest" description="Disordered" evidence="2">
    <location>
        <begin position="592"/>
        <end position="623"/>
    </location>
</feature>
<name>A0A835ISC6_9MAGN</name>
<feature type="compositionally biased region" description="Basic and acidic residues" evidence="2">
    <location>
        <begin position="602"/>
        <end position="616"/>
    </location>
</feature>
<sequence>MTLEDFFTLTEMKDGITSHTRVEELISVMQKEKDSVVKNAVEAARQWSTVANTLVATENRESLDHFVRLDGLCFLDRWLQEAQKFNNETCDASVEEESITLLLGVLKKLPIDSKNSTSSGIGVTVEKLFAHKSSKVQEKARALFDGWSQGRDDDHDQKGVEEVVGLRNDRIKQIDQAVATESGSVKDSFLDNTLKPNAGERNNLGEPMEIENKPPRSLDDSQSDSFRSLNNFVTNIKDGNNMTLNQENKEVGFRENVQDSSSMLITCQGKSSATEESSTCPTERVASMGICSRSASVEWRSSDILKLKDFTNETKEKDIRNGSPDEMEKKQTNSLSASSAPEPFSSADPANIQHPVKQPDVLSNNGAKETGICIEKTLPAGADDECTLAAETDLKIVAVESGKRKHLRTAMGLEGTDQVGVCNSDVFQKSSSFDACTLRKSDSSGASFSGKQDIKTAHNVEELADESTLKAGKGYETSFAISKAVMDGKVSENNKKSDMDFDYGEDDALEVARQVAKAVEREVVDYREQFGSSASEKNSEGGVMQPDSPDSINGERDQSMVGPEIENPISQDPICGALPRDGETPICGALSPSRADNSMNSEHADKTEDCTHKVDSSESTENCQETVQETKKGLGGIDLNELCSEEMDNPTITFVSASKVTPAGIPMAPFHFEGELGWKGSAATSAFRPASARRTPDGEKPLSVEGSSQSSKQRQGFLDFDLNVAEGYGDGLSNPALGKQIPVSSELPSGESSIEVSSMRAKRLKLDLNRVGDNEDTPSSDCRMEEPFRYQHPNGSPSPASSSSSRQFPMRNIDLNGNPSFFDDSSEQRTGFGKYSSSEMNTSGGFKVDDPVVSILGTRVAINRTEGIPQTRSFLPNGHAVESPVATGFTRSDGGLGTHHQMAYTPAQSSVFGYNSFSLGSSVALSPASYGPGSAHCMVDSRGFPVIPQMMPSSSDVPPSQQSFLMSMRSPLLGFNGDSRASLDLNSGMTMVEAESRETEGLRPLFFQGTGVLMEEQMRSASQSMGSGIGAKRKEPDGGWDPYPVGYKHHHPWR</sequence>
<feature type="compositionally biased region" description="Polar residues" evidence="2">
    <location>
        <begin position="705"/>
        <end position="714"/>
    </location>
</feature>
<proteinExistence type="predicted"/>
<evidence type="ECO:0000259" key="3">
    <source>
        <dbReference type="PROSITE" id="PS51319"/>
    </source>
</evidence>
<feature type="region of interest" description="Disordered" evidence="2">
    <location>
        <begin position="687"/>
        <end position="715"/>
    </location>
</feature>
<feature type="compositionally biased region" description="Polar residues" evidence="2">
    <location>
        <begin position="742"/>
        <end position="755"/>
    </location>
</feature>
<dbReference type="Proteomes" id="UP000631114">
    <property type="component" value="Unassembled WGS sequence"/>
</dbReference>
<gene>
    <name evidence="4" type="ORF">IFM89_034026</name>
</gene>
<dbReference type="InterPro" id="IPR017923">
    <property type="entry name" value="TFIIS_N"/>
</dbReference>
<dbReference type="EMBL" id="JADFTS010000002">
    <property type="protein sequence ID" value="KAF9622791.1"/>
    <property type="molecule type" value="Genomic_DNA"/>
</dbReference>